<gene>
    <name evidence="1" type="ORF">C7M84_010107</name>
</gene>
<evidence type="ECO:0000313" key="2">
    <source>
        <dbReference type="Proteomes" id="UP000283509"/>
    </source>
</evidence>
<comment type="caution">
    <text evidence="1">The sequence shown here is derived from an EMBL/GenBank/DDBJ whole genome shotgun (WGS) entry which is preliminary data.</text>
</comment>
<keyword evidence="2" id="KW-1185">Reference proteome</keyword>
<sequence length="383" mass="41264">MFACSHCRSANLLSTRYAHLPCPVLSSPTLSGGRTCRPPPTFPGGRTSFWRAYVCVLAAVFSSYVSPARIVTVPPTLLSSLRPPSLVTFPRSHLTFCCCLVNPYHTVSSCRPPCPAAHLSRLGAQSASCSSSFPAMSPARIVLFRQPSPRYAHLPCPVHPFPRSHLTSLLLSSKPFSPPLVLPSFHPLSPPHPTIARPCHHTYILCPLFPHPVHPCHHTLLSCPVVPIPPTLANTPICSAHPSPSRRTLATTPTSPAPCSHPPTLANTPICSAHPCHPPFPHPAHPCQHTILPTFPSAPPFHHTHTSPCPCSHPAHPLPTTPPLLPRVPHPAHPCHHTPPLLPRVPIPPPFPHTHLSCPVFPAAQRTRGKAVSGFESCARGRS</sequence>
<reference evidence="1 2" key="2">
    <citation type="submission" date="2019-01" db="EMBL/GenBank/DDBJ databases">
        <title>The decoding of complex shrimp genome reveals the adaptation for benthos swimmer, frequently molting mechanism and breeding impact on genome.</title>
        <authorList>
            <person name="Sun Y."/>
            <person name="Gao Y."/>
            <person name="Yu Y."/>
        </authorList>
    </citation>
    <scope>NUCLEOTIDE SEQUENCE [LARGE SCALE GENOMIC DNA]</scope>
    <source>
        <tissue evidence="1">Muscle</tissue>
    </source>
</reference>
<accession>A0A3R7SR73</accession>
<proteinExistence type="predicted"/>
<dbReference type="Proteomes" id="UP000283509">
    <property type="component" value="Unassembled WGS sequence"/>
</dbReference>
<dbReference type="AlphaFoldDB" id="A0A3R7SR73"/>
<organism evidence="1 2">
    <name type="scientific">Penaeus vannamei</name>
    <name type="common">Whiteleg shrimp</name>
    <name type="synonym">Litopenaeus vannamei</name>
    <dbReference type="NCBI Taxonomy" id="6689"/>
    <lineage>
        <taxon>Eukaryota</taxon>
        <taxon>Metazoa</taxon>
        <taxon>Ecdysozoa</taxon>
        <taxon>Arthropoda</taxon>
        <taxon>Crustacea</taxon>
        <taxon>Multicrustacea</taxon>
        <taxon>Malacostraca</taxon>
        <taxon>Eumalacostraca</taxon>
        <taxon>Eucarida</taxon>
        <taxon>Decapoda</taxon>
        <taxon>Dendrobranchiata</taxon>
        <taxon>Penaeoidea</taxon>
        <taxon>Penaeidae</taxon>
        <taxon>Penaeus</taxon>
    </lineage>
</organism>
<dbReference type="STRING" id="6689.A0A3R7SR73"/>
<reference evidence="1 2" key="1">
    <citation type="submission" date="2018-04" db="EMBL/GenBank/DDBJ databases">
        <authorList>
            <person name="Zhang X."/>
            <person name="Yuan J."/>
            <person name="Li F."/>
            <person name="Xiang J."/>
        </authorList>
    </citation>
    <scope>NUCLEOTIDE SEQUENCE [LARGE SCALE GENOMIC DNA]</scope>
    <source>
        <tissue evidence="1">Muscle</tissue>
    </source>
</reference>
<protein>
    <submittedName>
        <fullName evidence="1">Uncharacterized protein</fullName>
    </submittedName>
</protein>
<name>A0A3R7SR73_PENVA</name>
<dbReference type="EMBL" id="QCYY01002279">
    <property type="protein sequence ID" value="ROT71572.1"/>
    <property type="molecule type" value="Genomic_DNA"/>
</dbReference>
<evidence type="ECO:0000313" key="1">
    <source>
        <dbReference type="EMBL" id="ROT71572.1"/>
    </source>
</evidence>